<accession>A0A3B1DKA0</accession>
<dbReference type="PROSITE" id="PS00606">
    <property type="entry name" value="KS3_1"/>
    <property type="match status" value="1"/>
</dbReference>
<dbReference type="GO" id="GO:0005829">
    <property type="term" value="C:cytosol"/>
    <property type="evidence" value="ECO:0007669"/>
    <property type="project" value="TreeGrafter"/>
</dbReference>
<dbReference type="EMBL" id="UOGL01000055">
    <property type="protein sequence ID" value="VAX36428.1"/>
    <property type="molecule type" value="Genomic_DNA"/>
</dbReference>
<dbReference type="PANTHER" id="PTHR11712:SF336">
    <property type="entry name" value="3-OXOACYL-[ACYL-CARRIER-PROTEIN] SYNTHASE, MITOCHONDRIAL"/>
    <property type="match status" value="1"/>
</dbReference>
<dbReference type="FunFam" id="3.40.47.10:FF:000029">
    <property type="entry name" value="3-oxoacyl-[acyl-carrier-protein] synthase 1"/>
    <property type="match status" value="1"/>
</dbReference>
<feature type="domain" description="Ketosynthase family 3 (KS3)" evidence="3">
    <location>
        <begin position="1"/>
        <end position="414"/>
    </location>
</feature>
<dbReference type="Pfam" id="PF00109">
    <property type="entry name" value="ketoacyl-synt"/>
    <property type="match status" value="1"/>
</dbReference>
<proteinExistence type="inferred from homology"/>
<evidence type="ECO:0000256" key="2">
    <source>
        <dbReference type="ARBA" id="ARBA00022679"/>
    </source>
</evidence>
<dbReference type="InterPro" id="IPR000794">
    <property type="entry name" value="Beta-ketoacyl_synthase"/>
</dbReference>
<dbReference type="CDD" id="cd00834">
    <property type="entry name" value="KAS_I_II"/>
    <property type="match status" value="1"/>
</dbReference>
<dbReference type="InterPro" id="IPR018201">
    <property type="entry name" value="Ketoacyl_synth_AS"/>
</dbReference>
<dbReference type="Gene3D" id="3.40.47.10">
    <property type="match status" value="2"/>
</dbReference>
<dbReference type="SMART" id="SM00825">
    <property type="entry name" value="PKS_KS"/>
    <property type="match status" value="1"/>
</dbReference>
<evidence type="ECO:0000256" key="1">
    <source>
        <dbReference type="ARBA" id="ARBA00008467"/>
    </source>
</evidence>
<evidence type="ECO:0000259" key="3">
    <source>
        <dbReference type="PROSITE" id="PS52004"/>
    </source>
</evidence>
<evidence type="ECO:0000313" key="4">
    <source>
        <dbReference type="EMBL" id="VAX36428.1"/>
    </source>
</evidence>
<name>A0A3B1DKA0_9ZZZZ</name>
<dbReference type="GO" id="GO:0006633">
    <property type="term" value="P:fatty acid biosynthetic process"/>
    <property type="evidence" value="ECO:0007669"/>
    <property type="project" value="InterPro"/>
</dbReference>
<dbReference type="GO" id="GO:0004315">
    <property type="term" value="F:3-oxoacyl-[acyl-carrier-protein] synthase activity"/>
    <property type="evidence" value="ECO:0007669"/>
    <property type="project" value="UniProtKB-EC"/>
</dbReference>
<keyword evidence="4" id="KW-0012">Acyltransferase</keyword>
<dbReference type="NCBIfam" id="NF005589">
    <property type="entry name" value="PRK07314.1"/>
    <property type="match status" value="1"/>
</dbReference>
<keyword evidence="2 4" id="KW-0808">Transferase</keyword>
<comment type="similarity">
    <text evidence="1">Belongs to the thiolase-like superfamily. Beta-ketoacyl-ACP synthases family.</text>
</comment>
<dbReference type="InterPro" id="IPR020841">
    <property type="entry name" value="PKS_Beta-ketoAc_synthase_dom"/>
</dbReference>
<dbReference type="SUPFAM" id="SSF53901">
    <property type="entry name" value="Thiolase-like"/>
    <property type="match status" value="2"/>
</dbReference>
<dbReference type="PANTHER" id="PTHR11712">
    <property type="entry name" value="POLYKETIDE SYNTHASE-RELATED"/>
    <property type="match status" value="1"/>
</dbReference>
<dbReference type="InterPro" id="IPR016039">
    <property type="entry name" value="Thiolase-like"/>
</dbReference>
<organism evidence="4">
    <name type="scientific">hydrothermal vent metagenome</name>
    <dbReference type="NCBI Taxonomy" id="652676"/>
    <lineage>
        <taxon>unclassified sequences</taxon>
        <taxon>metagenomes</taxon>
        <taxon>ecological metagenomes</taxon>
    </lineage>
</organism>
<protein>
    <submittedName>
        <fullName evidence="4">3-oxoacyl-[acyl-carrier-protein] synthase, KASII</fullName>
        <ecNumber evidence="4">2.3.1.179</ecNumber>
    </submittedName>
</protein>
<reference evidence="4" key="1">
    <citation type="submission" date="2018-06" db="EMBL/GenBank/DDBJ databases">
        <authorList>
            <person name="Zhirakovskaya E."/>
        </authorList>
    </citation>
    <scope>NUCLEOTIDE SEQUENCE</scope>
</reference>
<dbReference type="FunFam" id="3.40.47.10:FF:000018">
    <property type="entry name" value="3-oxoacyl-[acyl-carrier-protein] synthase 2"/>
    <property type="match status" value="1"/>
</dbReference>
<sequence length="415" mass="43715">MSKVFVTGMGVISCVGNNLDSFWGNLCAGKCGIRQLQSLDTSALPVTIGGEVTDLDLKQVEFNGRLTAKRMDRSSLFAVLAAGQALTQANIQGDQLGDPFAVVIGSGLSGIETLQHQTERFLKRGAGAVSPLTIPVLMPNAPAANISLAYGITGPSYTISSACSSSGHALIDAYEMLKSGRAEIVIAGGTEASITNLGIAAFTKMRAMKTNYNNRPAAAIRPFSQDREGLVMSEGAAMLVLESEASLEKRGIAPLAEMTGYGSTMDAHHLVQPDPLGKGAAKAIRQALQSAGWSPGDIAEKTYVSAHGTGTPANDLMETLSLKEAFGQSAYQLAISSTKSMTGHMIGATGALEMVACVQTMREGIIPPTLNYEHPDPECDLDYVPNVARHKEIQYTLNNSFAFGGHNVCLAMQKV</sequence>
<dbReference type="PROSITE" id="PS52004">
    <property type="entry name" value="KS3_2"/>
    <property type="match status" value="1"/>
</dbReference>
<dbReference type="EC" id="2.3.1.179" evidence="4"/>
<gene>
    <name evidence="4" type="ORF">MNBD_PLANCTO02-472</name>
</gene>
<dbReference type="AlphaFoldDB" id="A0A3B1DKA0"/>
<dbReference type="InterPro" id="IPR014031">
    <property type="entry name" value="Ketoacyl_synth_C"/>
</dbReference>
<dbReference type="InterPro" id="IPR014030">
    <property type="entry name" value="Ketoacyl_synth_N"/>
</dbReference>
<dbReference type="Pfam" id="PF02801">
    <property type="entry name" value="Ketoacyl-synt_C"/>
    <property type="match status" value="1"/>
</dbReference>